<accession>A0ABD4ZBR6</accession>
<proteinExistence type="predicted"/>
<dbReference type="InterPro" id="IPR000477">
    <property type="entry name" value="RT_dom"/>
</dbReference>
<dbReference type="AlphaFoldDB" id="A0ABD4ZBR6"/>
<dbReference type="EMBL" id="JASOGJ010000015">
    <property type="protein sequence ID" value="MDK6696218.1"/>
    <property type="molecule type" value="Genomic_DNA"/>
</dbReference>
<dbReference type="InterPro" id="IPR051083">
    <property type="entry name" value="GrpII_Intron_Splice-Mob/Def"/>
</dbReference>
<dbReference type="CDD" id="cd01646">
    <property type="entry name" value="RT_Bac_retron_I"/>
    <property type="match status" value="1"/>
</dbReference>
<keyword evidence="2" id="KW-0548">Nucleotidyltransferase</keyword>
<dbReference type="RefSeq" id="WP_248903063.1">
    <property type="nucleotide sequence ID" value="NZ_CP083172.1"/>
</dbReference>
<organism evidence="2 3">
    <name type="scientific">Gardnerella vaginalis</name>
    <dbReference type="NCBI Taxonomy" id="2702"/>
    <lineage>
        <taxon>Bacteria</taxon>
        <taxon>Bacillati</taxon>
        <taxon>Actinomycetota</taxon>
        <taxon>Actinomycetes</taxon>
        <taxon>Bifidobacteriales</taxon>
        <taxon>Bifidobacteriaceae</taxon>
        <taxon>Gardnerella</taxon>
    </lineage>
</organism>
<gene>
    <name evidence="2" type="ORF">QP177_06545</name>
</gene>
<evidence type="ECO:0000259" key="1">
    <source>
        <dbReference type="PROSITE" id="PS50878"/>
    </source>
</evidence>
<reference evidence="2 3" key="1">
    <citation type="submission" date="2023-05" db="EMBL/GenBank/DDBJ databases">
        <title>Cataloging the Phylogenetic Diversity of Human Bladder Bacteria.</title>
        <authorList>
            <person name="Du J."/>
        </authorList>
    </citation>
    <scope>NUCLEOTIDE SEQUENCE [LARGE SCALE GENOMIC DNA]</scope>
    <source>
        <strain evidence="2 3">UMB9230</strain>
    </source>
</reference>
<dbReference type="Pfam" id="PF00078">
    <property type="entry name" value="RVT_1"/>
    <property type="match status" value="1"/>
</dbReference>
<dbReference type="PROSITE" id="PS50878">
    <property type="entry name" value="RT_POL"/>
    <property type="match status" value="1"/>
</dbReference>
<dbReference type="Proteomes" id="UP001240561">
    <property type="component" value="Unassembled WGS sequence"/>
</dbReference>
<name>A0ABD4ZBR6_GARVA</name>
<dbReference type="GO" id="GO:0003964">
    <property type="term" value="F:RNA-directed DNA polymerase activity"/>
    <property type="evidence" value="ECO:0007669"/>
    <property type="project" value="UniProtKB-KW"/>
</dbReference>
<protein>
    <submittedName>
        <fullName evidence="2">RNA-directed DNA polymerase</fullName>
    </submittedName>
</protein>
<evidence type="ECO:0000313" key="2">
    <source>
        <dbReference type="EMBL" id="MDK6696218.1"/>
    </source>
</evidence>
<dbReference type="PANTHER" id="PTHR34047">
    <property type="entry name" value="NUCLEAR INTRON MATURASE 1, MITOCHONDRIAL-RELATED"/>
    <property type="match status" value="1"/>
</dbReference>
<comment type="caution">
    <text evidence="2">The sequence shown here is derived from an EMBL/GenBank/DDBJ whole genome shotgun (WGS) entry which is preliminary data.</text>
</comment>
<keyword evidence="2" id="KW-0808">Transferase</keyword>
<keyword evidence="2" id="KW-0695">RNA-directed DNA polymerase</keyword>
<evidence type="ECO:0000313" key="3">
    <source>
        <dbReference type="Proteomes" id="UP001240561"/>
    </source>
</evidence>
<feature type="domain" description="Reverse transcriptase" evidence="1">
    <location>
        <begin position="1"/>
        <end position="201"/>
    </location>
</feature>
<dbReference type="PANTHER" id="PTHR34047:SF8">
    <property type="entry name" value="PROTEIN YKFC"/>
    <property type="match status" value="1"/>
</dbReference>
<sequence length="384" mass="45160">MQDKKALFLMNYKNWTDDGTPEPDIYLGKRYMIHADISKCYPSIYTHAIPWALVGKDAAKANVKNNKEWYNQIDHFAQIVKNGETHGLLIGPHTSNILSEIILCAIDENLSKKYMSYIRNIDDYICYVNTKEEVDNFIIDLNRELRKYDLLMNHKKTEIYELPICVVETWVHKIQNYIATFQKFKEYVDYKEVQAFIDFTIKLVSENADNNSIILYAVKSLKDFNLTKNAQEYLIKSVVSLSLLYPYLVPILGEFIFKKYEADTNQIQKYANMIYEKYIQKNNYEACSFALLYAIDSNSKIDSIDVEIIKSSQDCILMLMAFIYCKKNNLKSEVKQLKQYAKELEQKGEMDQYWLFVYECLGKLTGEWCAMKKNKVSFLKSEYR</sequence>